<dbReference type="InterPro" id="IPR007484">
    <property type="entry name" value="Peptidase_M28"/>
</dbReference>
<evidence type="ECO:0000256" key="3">
    <source>
        <dbReference type="ARBA" id="ARBA00022670"/>
    </source>
</evidence>
<feature type="domain" description="Peptidase M28" evidence="8">
    <location>
        <begin position="268"/>
        <end position="453"/>
    </location>
</feature>
<accession>A0AAF1BLH8</accession>
<keyword evidence="9" id="KW-0031">Aminopeptidase</keyword>
<evidence type="ECO:0000313" key="10">
    <source>
        <dbReference type="Proteomes" id="UP000827549"/>
    </source>
</evidence>
<dbReference type="EMBL" id="CP086719">
    <property type="protein sequence ID" value="WOO85032.1"/>
    <property type="molecule type" value="Genomic_DNA"/>
</dbReference>
<comment type="similarity">
    <text evidence="2">Belongs to the peptidase M28 family. M28B subfamily.</text>
</comment>
<dbReference type="GO" id="GO:0046872">
    <property type="term" value="F:metal ion binding"/>
    <property type="evidence" value="ECO:0007669"/>
    <property type="project" value="UniProtKB-KW"/>
</dbReference>
<evidence type="ECO:0000256" key="2">
    <source>
        <dbReference type="ARBA" id="ARBA00005634"/>
    </source>
</evidence>
<keyword evidence="10" id="KW-1185">Reference proteome</keyword>
<dbReference type="PANTHER" id="PTHR12147">
    <property type="entry name" value="METALLOPEPTIDASE M28 FAMILY MEMBER"/>
    <property type="match status" value="1"/>
</dbReference>
<evidence type="ECO:0000313" key="9">
    <source>
        <dbReference type="EMBL" id="WOO85032.1"/>
    </source>
</evidence>
<evidence type="ECO:0000256" key="7">
    <source>
        <dbReference type="RuleBase" id="RU361240"/>
    </source>
</evidence>
<keyword evidence="7" id="KW-0732">Signal</keyword>
<keyword evidence="3 7" id="KW-0645">Protease</keyword>
<proteinExistence type="inferred from homology"/>
<evidence type="ECO:0000259" key="8">
    <source>
        <dbReference type="Pfam" id="PF04389"/>
    </source>
</evidence>
<evidence type="ECO:0000256" key="4">
    <source>
        <dbReference type="ARBA" id="ARBA00022723"/>
    </source>
</evidence>
<dbReference type="AlphaFoldDB" id="A0AAF1BLH8"/>
<comment type="cofactor">
    <cofactor evidence="1">
        <name>Zn(2+)</name>
        <dbReference type="ChEBI" id="CHEBI:29105"/>
    </cofactor>
</comment>
<dbReference type="GO" id="GO:0004177">
    <property type="term" value="F:aminopeptidase activity"/>
    <property type="evidence" value="ECO:0007669"/>
    <property type="project" value="UniProtKB-KW"/>
</dbReference>
<keyword evidence="4 7" id="KW-0479">Metal-binding</keyword>
<keyword evidence="6 7" id="KW-0862">Zinc</keyword>
<evidence type="ECO:0000256" key="6">
    <source>
        <dbReference type="ARBA" id="ARBA00022833"/>
    </source>
</evidence>
<gene>
    <name evidence="9" type="primary">MCYG_03459</name>
    <name evidence="9" type="ORF">LOC62_06G008536</name>
</gene>
<dbReference type="RefSeq" id="XP_062631058.1">
    <property type="nucleotide sequence ID" value="XM_062775074.1"/>
</dbReference>
<dbReference type="SUPFAM" id="SSF53187">
    <property type="entry name" value="Zn-dependent exopeptidases"/>
    <property type="match status" value="1"/>
</dbReference>
<organism evidence="9 10">
    <name type="scientific">Vanrija pseudolonga</name>
    <dbReference type="NCBI Taxonomy" id="143232"/>
    <lineage>
        <taxon>Eukaryota</taxon>
        <taxon>Fungi</taxon>
        <taxon>Dikarya</taxon>
        <taxon>Basidiomycota</taxon>
        <taxon>Agaricomycotina</taxon>
        <taxon>Tremellomycetes</taxon>
        <taxon>Trichosporonales</taxon>
        <taxon>Trichosporonaceae</taxon>
        <taxon>Vanrija</taxon>
    </lineage>
</organism>
<feature type="signal peptide" evidence="7">
    <location>
        <begin position="1"/>
        <end position="18"/>
    </location>
</feature>
<sequence length="477" mass="50277">MAPLAALLPVLLALGAAASPTLLITPSAPTPSLAPCLAAAYHGKYGAEHVFLASDACVAESAGLLSAGSLVPTLEDEVVVWVGRAGVEGAAPFSAEGVFAQIQSAGRKFLPALLAAEDGTQKVFSAPASSASLSLLHASDSALFLSVPRAALPVLDTLLPPHYVPVGVAPSPVALGWDVPAHYAEHLANVTRHLRFRPDIATVVNTIDADAIRRDVRWLTGEAPSGIVSRHSFTEGARVAAKWIKEKVEATGADCEYFPYLEGFSPDVLCTYPSDSSERVILSGHYDSRGSFGSTRAPGADDDGSGTSHVLAVAAGIAAHNITFDKKVTLAFFSGEEQGLWGSHYWAKHLASENATVVLQIQADMLAYRVPGEPLQLGLPATIELPEAGWLVANVSALYAPELVVGRTEACCSDHQSFISYGFPATQVFERNGWIADPMYHNSGDLADREGYDFDQIASIAKVTFATVLEVAGFKTK</sequence>
<protein>
    <recommendedName>
        <fullName evidence="7">Peptide hydrolase</fullName>
        <ecNumber evidence="7">3.4.-.-</ecNumber>
    </recommendedName>
</protein>
<dbReference type="GO" id="GO:0008235">
    <property type="term" value="F:metalloexopeptidase activity"/>
    <property type="evidence" value="ECO:0007669"/>
    <property type="project" value="InterPro"/>
</dbReference>
<dbReference type="Gene3D" id="3.40.630.10">
    <property type="entry name" value="Zn peptidases"/>
    <property type="match status" value="1"/>
</dbReference>
<evidence type="ECO:0000256" key="5">
    <source>
        <dbReference type="ARBA" id="ARBA00022801"/>
    </source>
</evidence>
<dbReference type="EC" id="3.4.-.-" evidence="7"/>
<feature type="chain" id="PRO_5041773537" description="Peptide hydrolase" evidence="7">
    <location>
        <begin position="19"/>
        <end position="477"/>
    </location>
</feature>
<dbReference type="GeneID" id="87811701"/>
<name>A0AAF1BLH8_9TREE</name>
<dbReference type="Pfam" id="PF04389">
    <property type="entry name" value="Peptidase_M28"/>
    <property type="match status" value="1"/>
</dbReference>
<evidence type="ECO:0000256" key="1">
    <source>
        <dbReference type="ARBA" id="ARBA00001947"/>
    </source>
</evidence>
<reference evidence="9" key="1">
    <citation type="submission" date="2023-10" db="EMBL/GenBank/DDBJ databases">
        <authorList>
            <person name="Noh H."/>
        </authorList>
    </citation>
    <scope>NUCLEOTIDE SEQUENCE</scope>
    <source>
        <strain evidence="9">DUCC4014</strain>
    </source>
</reference>
<dbReference type="InterPro" id="IPR045175">
    <property type="entry name" value="M28_fam"/>
</dbReference>
<keyword evidence="5 7" id="KW-0378">Hydrolase</keyword>
<dbReference type="Proteomes" id="UP000827549">
    <property type="component" value="Chromosome 6"/>
</dbReference>
<dbReference type="GO" id="GO:0006508">
    <property type="term" value="P:proteolysis"/>
    <property type="evidence" value="ECO:0007669"/>
    <property type="project" value="UniProtKB-KW"/>
</dbReference>
<dbReference type="PANTHER" id="PTHR12147:SF26">
    <property type="entry name" value="PEPTIDASE M28 DOMAIN-CONTAINING PROTEIN"/>
    <property type="match status" value="1"/>
</dbReference>